<dbReference type="OrthoDB" id="9790784at2"/>
<dbReference type="AlphaFoldDB" id="A0A1G5Q2X9"/>
<dbReference type="STRING" id="415747.SAMN03097708_01293"/>
<feature type="domain" description="DUF11" evidence="1">
    <location>
        <begin position="25"/>
        <end position="145"/>
    </location>
</feature>
<dbReference type="InterPro" id="IPR049886">
    <property type="entry name" value="CFI_box_CTERM_dom"/>
</dbReference>
<dbReference type="EMBL" id="FMWD01000003">
    <property type="protein sequence ID" value="SCZ56173.1"/>
    <property type="molecule type" value="Genomic_DNA"/>
</dbReference>
<organism evidence="2 3">
    <name type="scientific">Thiohalomonas denitrificans</name>
    <dbReference type="NCBI Taxonomy" id="415747"/>
    <lineage>
        <taxon>Bacteria</taxon>
        <taxon>Pseudomonadati</taxon>
        <taxon>Pseudomonadota</taxon>
        <taxon>Gammaproteobacteria</taxon>
        <taxon>Thiohalomonadales</taxon>
        <taxon>Thiohalomonadaceae</taxon>
        <taxon>Thiohalomonas</taxon>
    </lineage>
</organism>
<sequence>MKTTTQAALVGIISLGPGLARAEADVSVTKTATPEIAVENRSIDYRIVITNLGPDVAQRVELVDDLPEEVGLLQIDSRCIVETPTRLRCLLGNIAENENRIIEIQTRADAITELPPVQRIITNRAGIEPREDDPFFDNDADEVDVVVVPEEDAADLSLNLSSRIIDNGDVQFTLEVFNNSALGVDNVTTIFRMDELALSELSEISSTRGSCLTPRDTCIGEECEGIENEPIEVICNLGTLTATATERAFITVFRQSSESLSATAEVSGDRADPNLDNNSDTEITDRTGITIALDQISGGCIASRLAAGRPIERDLNHLRRARDRMKRFAWGRRFVAAYYHSSPALSRYIGRHPHLAVFARILLKPVIFIARRL</sequence>
<dbReference type="Proteomes" id="UP000199648">
    <property type="component" value="Unassembled WGS sequence"/>
</dbReference>
<keyword evidence="3" id="KW-1185">Reference proteome</keyword>
<name>A0A1G5Q2X9_9GAMM</name>
<evidence type="ECO:0000313" key="2">
    <source>
        <dbReference type="EMBL" id="SCZ56173.1"/>
    </source>
</evidence>
<evidence type="ECO:0000313" key="3">
    <source>
        <dbReference type="Proteomes" id="UP000199648"/>
    </source>
</evidence>
<protein>
    <submittedName>
        <fullName evidence="2">Conserved repeat domain-containing protein</fullName>
    </submittedName>
</protein>
<proteinExistence type="predicted"/>
<dbReference type="RefSeq" id="WP_092994170.1">
    <property type="nucleotide sequence ID" value="NZ_FMWD01000003.1"/>
</dbReference>
<dbReference type="InterPro" id="IPR047589">
    <property type="entry name" value="DUF11_rpt"/>
</dbReference>
<gene>
    <name evidence="2" type="ORF">SAMN03097708_01293</name>
</gene>
<feature type="domain" description="DUF11" evidence="1">
    <location>
        <begin position="167"/>
        <end position="281"/>
    </location>
</feature>
<accession>A0A1G5Q2X9</accession>
<dbReference type="InterPro" id="IPR001434">
    <property type="entry name" value="OmcB-like_DUF11"/>
</dbReference>
<evidence type="ECO:0000259" key="1">
    <source>
        <dbReference type="Pfam" id="PF01345"/>
    </source>
</evidence>
<reference evidence="2 3" key="1">
    <citation type="submission" date="2016-10" db="EMBL/GenBank/DDBJ databases">
        <authorList>
            <person name="de Groot N.N."/>
        </authorList>
    </citation>
    <scope>NUCLEOTIDE SEQUENCE [LARGE SCALE GENOMIC DNA]</scope>
    <source>
        <strain evidence="2 3">HLD2</strain>
    </source>
</reference>
<dbReference type="NCBIfam" id="TIGR01451">
    <property type="entry name" value="B_ant_repeat"/>
    <property type="match status" value="1"/>
</dbReference>
<dbReference type="NCBIfam" id="NF041770">
    <property type="entry name" value="CFI_box_CTERM"/>
    <property type="match status" value="1"/>
</dbReference>
<dbReference type="Pfam" id="PF01345">
    <property type="entry name" value="DUF11"/>
    <property type="match status" value="2"/>
</dbReference>